<reference evidence="5 6" key="1">
    <citation type="journal article" date="2015" name="Nature">
        <title>rRNA introns, odd ribosomes, and small enigmatic genomes across a large radiation of phyla.</title>
        <authorList>
            <person name="Brown C.T."/>
            <person name="Hug L.A."/>
            <person name="Thomas B.C."/>
            <person name="Sharon I."/>
            <person name="Castelle C.J."/>
            <person name="Singh A."/>
            <person name="Wilkins M.J."/>
            <person name="Williams K.H."/>
            <person name="Banfield J.F."/>
        </authorList>
    </citation>
    <scope>NUCLEOTIDE SEQUENCE [LARGE SCALE GENOMIC DNA]</scope>
</reference>
<gene>
    <name evidence="5" type="ORF">UT30_C0008G0022</name>
</gene>
<sequence length="305" mass="35228">MTEKKIYEKIIDVSKEKILAEYHNIVYRLTGIPMDFASSDGECFKLCPEHHLNPLCKLIRACPEGRKKCEIYDASALNEARIKQKSVIYTCHAGLTDIGVPIFINKKFIGCVTAGQILREKPSEKSFRKFKEMISDLNLNTSDSDLKKHFFKTPYLDQEKLQAIVDLISLVSNYIVDSQSKLLFFEKIHEKDKISVIRGYIEKKYKNKISIEDAASRIFLSASRFSHLFKKELGISFVQYLNKFRIEKAKDFLLNTNMSITEISTETGFSNLTHFNRIFKKLEKQSPVSFRKSRKGKQISRKGVV</sequence>
<feature type="domain" description="HTH araC/xylS-type" evidence="4">
    <location>
        <begin position="195"/>
        <end position="293"/>
    </location>
</feature>
<evidence type="ECO:0000256" key="2">
    <source>
        <dbReference type="ARBA" id="ARBA00023125"/>
    </source>
</evidence>
<dbReference type="GO" id="GO:0043565">
    <property type="term" value="F:sequence-specific DNA binding"/>
    <property type="evidence" value="ECO:0007669"/>
    <property type="project" value="InterPro"/>
</dbReference>
<dbReference type="SMART" id="SM00342">
    <property type="entry name" value="HTH_ARAC"/>
    <property type="match status" value="1"/>
</dbReference>
<dbReference type="PANTHER" id="PTHR43280">
    <property type="entry name" value="ARAC-FAMILY TRANSCRIPTIONAL REGULATOR"/>
    <property type="match status" value="1"/>
</dbReference>
<keyword evidence="2" id="KW-0238">DNA-binding</keyword>
<name>A0A0G0Q1T6_9BACT</name>
<dbReference type="PANTHER" id="PTHR43280:SF2">
    <property type="entry name" value="HTH-TYPE TRANSCRIPTIONAL REGULATOR EXSA"/>
    <property type="match status" value="1"/>
</dbReference>
<dbReference type="InterPro" id="IPR018062">
    <property type="entry name" value="HTH_AraC-typ_CS"/>
</dbReference>
<dbReference type="SUPFAM" id="SSF46689">
    <property type="entry name" value="Homeodomain-like"/>
    <property type="match status" value="2"/>
</dbReference>
<evidence type="ECO:0000256" key="3">
    <source>
        <dbReference type="ARBA" id="ARBA00023163"/>
    </source>
</evidence>
<evidence type="ECO:0000313" key="5">
    <source>
        <dbReference type="EMBL" id="KKR04400.1"/>
    </source>
</evidence>
<evidence type="ECO:0000313" key="6">
    <source>
        <dbReference type="Proteomes" id="UP000033935"/>
    </source>
</evidence>
<dbReference type="EMBL" id="LBWG01000008">
    <property type="protein sequence ID" value="KKR04400.1"/>
    <property type="molecule type" value="Genomic_DNA"/>
</dbReference>
<dbReference type="InterPro" id="IPR018060">
    <property type="entry name" value="HTH_AraC"/>
</dbReference>
<comment type="caution">
    <text evidence="5">The sequence shown here is derived from an EMBL/GenBank/DDBJ whole genome shotgun (WGS) entry which is preliminary data.</text>
</comment>
<dbReference type="InterPro" id="IPR018771">
    <property type="entry name" value="PocR_dom"/>
</dbReference>
<evidence type="ECO:0000256" key="1">
    <source>
        <dbReference type="ARBA" id="ARBA00023015"/>
    </source>
</evidence>
<dbReference type="Pfam" id="PF10114">
    <property type="entry name" value="PocR"/>
    <property type="match status" value="1"/>
</dbReference>
<dbReference type="AlphaFoldDB" id="A0A0G0Q1T6"/>
<dbReference type="PATRIC" id="fig|1618995.3.peg.423"/>
<protein>
    <submittedName>
        <fullName evidence="5">Helix-turn-helix-domain containing protein, AraC type</fullName>
    </submittedName>
</protein>
<dbReference type="Pfam" id="PF12833">
    <property type="entry name" value="HTH_18"/>
    <property type="match status" value="1"/>
</dbReference>
<proteinExistence type="predicted"/>
<dbReference type="InterPro" id="IPR009057">
    <property type="entry name" value="Homeodomain-like_sf"/>
</dbReference>
<dbReference type="PROSITE" id="PS00041">
    <property type="entry name" value="HTH_ARAC_FAMILY_1"/>
    <property type="match status" value="1"/>
</dbReference>
<dbReference type="PROSITE" id="PS01124">
    <property type="entry name" value="HTH_ARAC_FAMILY_2"/>
    <property type="match status" value="1"/>
</dbReference>
<dbReference type="Gene3D" id="1.10.10.60">
    <property type="entry name" value="Homeodomain-like"/>
    <property type="match status" value="2"/>
</dbReference>
<accession>A0A0G0Q1T6</accession>
<keyword evidence="1" id="KW-0805">Transcription regulation</keyword>
<keyword evidence="3" id="KW-0804">Transcription</keyword>
<dbReference type="Proteomes" id="UP000033935">
    <property type="component" value="Unassembled WGS sequence"/>
</dbReference>
<organism evidence="5 6">
    <name type="scientific">Candidatus Uhrbacteria bacterium GW2011_GWF2_39_13</name>
    <dbReference type="NCBI Taxonomy" id="1618995"/>
    <lineage>
        <taxon>Bacteria</taxon>
        <taxon>Candidatus Uhriibacteriota</taxon>
    </lineage>
</organism>
<dbReference type="GO" id="GO:0003700">
    <property type="term" value="F:DNA-binding transcription factor activity"/>
    <property type="evidence" value="ECO:0007669"/>
    <property type="project" value="InterPro"/>
</dbReference>
<evidence type="ECO:0000259" key="4">
    <source>
        <dbReference type="PROSITE" id="PS01124"/>
    </source>
</evidence>